<dbReference type="PANTHER" id="PTHR21087:SF16">
    <property type="entry name" value="SHIKIMATE KINASE 1, CHLOROPLASTIC"/>
    <property type="match status" value="1"/>
</dbReference>
<dbReference type="InterPro" id="IPR000623">
    <property type="entry name" value="Shikimate_kinase/TSH1"/>
</dbReference>
<protein>
    <recommendedName>
        <fullName evidence="3">shikimate kinase</fullName>
        <ecNumber evidence="3">2.7.1.71</ecNumber>
    </recommendedName>
</protein>
<keyword evidence="12" id="KW-1185">Reference proteome</keyword>
<evidence type="ECO:0000256" key="1">
    <source>
        <dbReference type="ARBA" id="ARBA00004842"/>
    </source>
</evidence>
<dbReference type="Pfam" id="PF01202">
    <property type="entry name" value="SKI"/>
    <property type="match status" value="1"/>
</dbReference>
<dbReference type="PROSITE" id="PS01128">
    <property type="entry name" value="SHIKIMATE_KINASE"/>
    <property type="match status" value="1"/>
</dbReference>
<dbReference type="EC" id="2.7.1.71" evidence="3"/>
<comment type="caution">
    <text evidence="11">The sequence shown here is derived from an EMBL/GenBank/DDBJ whole genome shotgun (WGS) entry which is preliminary data.</text>
</comment>
<evidence type="ECO:0000256" key="2">
    <source>
        <dbReference type="ARBA" id="ARBA00006997"/>
    </source>
</evidence>
<dbReference type="GO" id="GO:0005829">
    <property type="term" value="C:cytosol"/>
    <property type="evidence" value="ECO:0007669"/>
    <property type="project" value="TreeGrafter"/>
</dbReference>
<keyword evidence="8" id="KW-0067">ATP-binding</keyword>
<evidence type="ECO:0000256" key="5">
    <source>
        <dbReference type="ARBA" id="ARBA00022679"/>
    </source>
</evidence>
<dbReference type="PRINTS" id="PR01100">
    <property type="entry name" value="SHIKIMTKNASE"/>
</dbReference>
<keyword evidence="7" id="KW-0418">Kinase</keyword>
<dbReference type="HAMAP" id="MF_00109">
    <property type="entry name" value="Shikimate_kinase"/>
    <property type="match status" value="1"/>
</dbReference>
<dbReference type="GO" id="GO:0009073">
    <property type="term" value="P:aromatic amino acid family biosynthetic process"/>
    <property type="evidence" value="ECO:0007669"/>
    <property type="project" value="UniProtKB-KW"/>
</dbReference>
<dbReference type="CDD" id="cd00464">
    <property type="entry name" value="SK"/>
    <property type="match status" value="1"/>
</dbReference>
<evidence type="ECO:0000313" key="11">
    <source>
        <dbReference type="EMBL" id="GMI44512.1"/>
    </source>
</evidence>
<comment type="pathway">
    <text evidence="1">Metabolic intermediate biosynthesis; chorismate biosynthesis; chorismate from D-erythrose 4-phosphate and phosphoenolpyruvate: step 5/7.</text>
</comment>
<dbReference type="Gene3D" id="3.40.50.300">
    <property type="entry name" value="P-loop containing nucleotide triphosphate hydrolases"/>
    <property type="match status" value="1"/>
</dbReference>
<dbReference type="GO" id="GO:0005524">
    <property type="term" value="F:ATP binding"/>
    <property type="evidence" value="ECO:0007669"/>
    <property type="project" value="UniProtKB-KW"/>
</dbReference>
<dbReference type="Proteomes" id="UP001165065">
    <property type="component" value="Unassembled WGS sequence"/>
</dbReference>
<comment type="catalytic activity">
    <reaction evidence="10">
        <text>shikimate + ATP = 3-phosphoshikimate + ADP + H(+)</text>
        <dbReference type="Rhea" id="RHEA:13121"/>
        <dbReference type="ChEBI" id="CHEBI:15378"/>
        <dbReference type="ChEBI" id="CHEBI:30616"/>
        <dbReference type="ChEBI" id="CHEBI:36208"/>
        <dbReference type="ChEBI" id="CHEBI:145989"/>
        <dbReference type="ChEBI" id="CHEBI:456216"/>
        <dbReference type="EC" id="2.7.1.71"/>
    </reaction>
</comment>
<dbReference type="InterPro" id="IPR027417">
    <property type="entry name" value="P-loop_NTPase"/>
</dbReference>
<comment type="similarity">
    <text evidence="2">Belongs to the shikimate kinase family.</text>
</comment>
<accession>A0A9W7GFN2</accession>
<evidence type="ECO:0000256" key="6">
    <source>
        <dbReference type="ARBA" id="ARBA00022741"/>
    </source>
</evidence>
<evidence type="ECO:0000256" key="3">
    <source>
        <dbReference type="ARBA" id="ARBA00012154"/>
    </source>
</evidence>
<dbReference type="OrthoDB" id="197068at2759"/>
<dbReference type="GO" id="GO:0004765">
    <property type="term" value="F:shikimate kinase activity"/>
    <property type="evidence" value="ECO:0007669"/>
    <property type="project" value="UniProtKB-EC"/>
</dbReference>
<evidence type="ECO:0000256" key="10">
    <source>
        <dbReference type="ARBA" id="ARBA00048567"/>
    </source>
</evidence>
<sequence>MPEEPPPPSATKESDPARLLTPKLAGTNVYLVGMMGSGKTAIGERLAQRLGPYTFLDTDSIITSCLPEGITIEKFFEEEGEESFRELESQVLGGVHGHVRCVVSTGGGIVKERVNWSKMQTGLVCFLDVDLDVISKRVGAGEGRPLLQDGDVMEKLTSLMDSRRPMYEQADVTITVDDLEEGVEDTVLKVVEGLEKFIDENPPKHQQEPPEAGE</sequence>
<evidence type="ECO:0000256" key="7">
    <source>
        <dbReference type="ARBA" id="ARBA00022777"/>
    </source>
</evidence>
<dbReference type="EMBL" id="BRYA01000219">
    <property type="protein sequence ID" value="GMI44512.1"/>
    <property type="molecule type" value="Genomic_DNA"/>
</dbReference>
<reference evidence="12" key="1">
    <citation type="journal article" date="2023" name="Commun. Biol.">
        <title>Genome analysis of Parmales, the sister group of diatoms, reveals the evolutionary specialization of diatoms from phago-mixotrophs to photoautotrophs.</title>
        <authorList>
            <person name="Ban H."/>
            <person name="Sato S."/>
            <person name="Yoshikawa S."/>
            <person name="Yamada K."/>
            <person name="Nakamura Y."/>
            <person name="Ichinomiya M."/>
            <person name="Sato N."/>
            <person name="Blanc-Mathieu R."/>
            <person name="Endo H."/>
            <person name="Kuwata A."/>
            <person name="Ogata H."/>
        </authorList>
    </citation>
    <scope>NUCLEOTIDE SEQUENCE [LARGE SCALE GENOMIC DNA]</scope>
</reference>
<keyword evidence="6" id="KW-0547">Nucleotide-binding</keyword>
<keyword evidence="9" id="KW-0057">Aromatic amino acid biosynthesis</keyword>
<evidence type="ECO:0000256" key="8">
    <source>
        <dbReference type="ARBA" id="ARBA00022840"/>
    </source>
</evidence>
<dbReference type="GO" id="GO:0008652">
    <property type="term" value="P:amino acid biosynthetic process"/>
    <property type="evidence" value="ECO:0007669"/>
    <property type="project" value="UniProtKB-KW"/>
</dbReference>
<keyword evidence="5" id="KW-0808">Transferase</keyword>
<name>A0A9W7GFN2_9STRA</name>
<evidence type="ECO:0000256" key="4">
    <source>
        <dbReference type="ARBA" id="ARBA00022605"/>
    </source>
</evidence>
<gene>
    <name evidence="11" type="ORF">TrCOL_g10386</name>
</gene>
<dbReference type="InterPro" id="IPR031322">
    <property type="entry name" value="Shikimate/glucono_kinase"/>
</dbReference>
<dbReference type="PANTHER" id="PTHR21087">
    <property type="entry name" value="SHIKIMATE KINASE"/>
    <property type="match status" value="1"/>
</dbReference>
<evidence type="ECO:0000256" key="9">
    <source>
        <dbReference type="ARBA" id="ARBA00023141"/>
    </source>
</evidence>
<dbReference type="InterPro" id="IPR023000">
    <property type="entry name" value="Shikimate_kinase_CS"/>
</dbReference>
<proteinExistence type="inferred from homology"/>
<keyword evidence="4" id="KW-0028">Amino-acid biosynthesis</keyword>
<organism evidence="11 12">
    <name type="scientific">Triparma columacea</name>
    <dbReference type="NCBI Taxonomy" id="722753"/>
    <lineage>
        <taxon>Eukaryota</taxon>
        <taxon>Sar</taxon>
        <taxon>Stramenopiles</taxon>
        <taxon>Ochrophyta</taxon>
        <taxon>Bolidophyceae</taxon>
        <taxon>Parmales</taxon>
        <taxon>Triparmaceae</taxon>
        <taxon>Triparma</taxon>
    </lineage>
</organism>
<dbReference type="AlphaFoldDB" id="A0A9W7GFN2"/>
<dbReference type="SUPFAM" id="SSF52540">
    <property type="entry name" value="P-loop containing nucleoside triphosphate hydrolases"/>
    <property type="match status" value="1"/>
</dbReference>
<evidence type="ECO:0000313" key="12">
    <source>
        <dbReference type="Proteomes" id="UP001165065"/>
    </source>
</evidence>